<evidence type="ECO:0000256" key="1">
    <source>
        <dbReference type="SAM" id="MobiDB-lite"/>
    </source>
</evidence>
<evidence type="ECO:0000313" key="2">
    <source>
        <dbReference type="Proteomes" id="UP000887566"/>
    </source>
</evidence>
<sequence>MTAAAVFVFKRRRRATTHLCVPPRREKDWYYRRSGRPRHRQAPQRRPVYCETGDSACGHPSGAARMSPLRRTGRHRPPMVWECTDDGSASEARAHGRTDGSVVRTDSADWQISWRRDLAMTRADASYRAR</sequence>
<organism evidence="2 3">
    <name type="scientific">Plectus sambesii</name>
    <dbReference type="NCBI Taxonomy" id="2011161"/>
    <lineage>
        <taxon>Eukaryota</taxon>
        <taxon>Metazoa</taxon>
        <taxon>Ecdysozoa</taxon>
        <taxon>Nematoda</taxon>
        <taxon>Chromadorea</taxon>
        <taxon>Plectida</taxon>
        <taxon>Plectina</taxon>
        <taxon>Plectoidea</taxon>
        <taxon>Plectidae</taxon>
        <taxon>Plectus</taxon>
    </lineage>
</organism>
<feature type="region of interest" description="Disordered" evidence="1">
    <location>
        <begin position="33"/>
        <end position="102"/>
    </location>
</feature>
<dbReference type="AlphaFoldDB" id="A0A914V3E6"/>
<evidence type="ECO:0000313" key="3">
    <source>
        <dbReference type="WBParaSite" id="PSAMB.scaffold1498size30661.g13487.t1"/>
    </source>
</evidence>
<keyword evidence="2" id="KW-1185">Reference proteome</keyword>
<name>A0A914V3E6_9BILA</name>
<dbReference type="Proteomes" id="UP000887566">
    <property type="component" value="Unplaced"/>
</dbReference>
<feature type="compositionally biased region" description="Basic residues" evidence="1">
    <location>
        <begin position="33"/>
        <end position="43"/>
    </location>
</feature>
<proteinExistence type="predicted"/>
<protein>
    <submittedName>
        <fullName evidence="3">Uncharacterized protein</fullName>
    </submittedName>
</protein>
<accession>A0A914V3E6</accession>
<reference evidence="3" key="1">
    <citation type="submission" date="2022-11" db="UniProtKB">
        <authorList>
            <consortium name="WormBaseParasite"/>
        </authorList>
    </citation>
    <scope>IDENTIFICATION</scope>
</reference>
<dbReference type="WBParaSite" id="PSAMB.scaffold1498size30661.g13487.t1">
    <property type="protein sequence ID" value="PSAMB.scaffold1498size30661.g13487.t1"/>
    <property type="gene ID" value="PSAMB.scaffold1498size30661.g13487"/>
</dbReference>